<dbReference type="EMBL" id="KI913999">
    <property type="protein sequence ID" value="ETV92563.1"/>
    <property type="molecule type" value="Genomic_DNA"/>
</dbReference>
<dbReference type="GeneID" id="20090276"/>
<dbReference type="GO" id="GO:0070286">
    <property type="term" value="P:axonemal dynein complex assembly"/>
    <property type="evidence" value="ECO:0007669"/>
    <property type="project" value="InterPro"/>
</dbReference>
<dbReference type="STRING" id="157072.A0A024TEU7"/>
<dbReference type="InterPro" id="IPR041442">
    <property type="entry name" value="PIH1D1/2/3_CS-like"/>
</dbReference>
<name>A0A024TEU7_9STRA</name>
<feature type="domain" description="PIH1D1/2/3 CS-like" evidence="2">
    <location>
        <begin position="79"/>
        <end position="175"/>
    </location>
</feature>
<dbReference type="GO" id="GO:0045505">
    <property type="term" value="F:dynein intermediate chain binding"/>
    <property type="evidence" value="ECO:0007669"/>
    <property type="project" value="TreeGrafter"/>
</dbReference>
<evidence type="ECO:0000256" key="1">
    <source>
        <dbReference type="ARBA" id="ARBA00008511"/>
    </source>
</evidence>
<proteinExistence type="inferred from homology"/>
<dbReference type="OrthoDB" id="25887at2759"/>
<reference evidence="3" key="1">
    <citation type="submission" date="2013-12" db="EMBL/GenBank/DDBJ databases">
        <title>The Genome Sequence of Aphanomyces invadans NJM9701.</title>
        <authorList>
            <consortium name="The Broad Institute Genomics Platform"/>
            <person name="Russ C."/>
            <person name="Tyler B."/>
            <person name="van West P."/>
            <person name="Dieguez-Uribeondo J."/>
            <person name="Young S.K."/>
            <person name="Zeng Q."/>
            <person name="Gargeya S."/>
            <person name="Fitzgerald M."/>
            <person name="Abouelleil A."/>
            <person name="Alvarado L."/>
            <person name="Chapman S.B."/>
            <person name="Gainer-Dewar J."/>
            <person name="Goldberg J."/>
            <person name="Griggs A."/>
            <person name="Gujja S."/>
            <person name="Hansen M."/>
            <person name="Howarth C."/>
            <person name="Imamovic A."/>
            <person name="Ireland A."/>
            <person name="Larimer J."/>
            <person name="McCowan C."/>
            <person name="Murphy C."/>
            <person name="Pearson M."/>
            <person name="Poon T.W."/>
            <person name="Priest M."/>
            <person name="Roberts A."/>
            <person name="Saif S."/>
            <person name="Shea T."/>
            <person name="Sykes S."/>
            <person name="Wortman J."/>
            <person name="Nusbaum C."/>
            <person name="Birren B."/>
        </authorList>
    </citation>
    <scope>NUCLEOTIDE SEQUENCE [LARGE SCALE GENOMIC DNA]</scope>
    <source>
        <strain evidence="3">NJM9701</strain>
    </source>
</reference>
<dbReference type="RefSeq" id="XP_008878870.1">
    <property type="nucleotide sequence ID" value="XM_008880648.1"/>
</dbReference>
<evidence type="ECO:0000313" key="3">
    <source>
        <dbReference type="EMBL" id="ETV92563.1"/>
    </source>
</evidence>
<comment type="similarity">
    <text evidence="1">Belongs to the PIH1 family.</text>
</comment>
<dbReference type="GO" id="GO:0005737">
    <property type="term" value="C:cytoplasm"/>
    <property type="evidence" value="ECO:0007669"/>
    <property type="project" value="TreeGrafter"/>
</dbReference>
<evidence type="ECO:0000259" key="2">
    <source>
        <dbReference type="Pfam" id="PF18201"/>
    </source>
</evidence>
<sequence>MSSFHDLLALSDLLQPAEEDDRHEGAVSNGPVPHAHVALPKEAMNRQIGQIVTADPKAIWTDDEVGSDGDDDEFDTRRRPKHEVLFKQEVMTEDVFLGLGDKDPSVASCDAMTIKISFPGHRLDEIALDLTKHKLIAQSHALKLSLYLPNPVRHKQGKATWDATTDTLAVTVPIIKDEW</sequence>
<dbReference type="Pfam" id="PF18201">
    <property type="entry name" value="PIH1_CS"/>
    <property type="match status" value="1"/>
</dbReference>
<gene>
    <name evidence="3" type="ORF">H310_13226</name>
</gene>
<dbReference type="VEuPathDB" id="FungiDB:H310_13226"/>
<dbReference type="PANTHER" id="PTHR21083:SF0">
    <property type="entry name" value="DYNEIN AXONEMAL ASSEMBLY FACTOR 6"/>
    <property type="match status" value="1"/>
</dbReference>
<dbReference type="PANTHER" id="PTHR21083">
    <property type="entry name" value="TWISTER"/>
    <property type="match status" value="1"/>
</dbReference>
<dbReference type="eggNOG" id="ENOG502S2C0">
    <property type="taxonomic scope" value="Eukaryota"/>
</dbReference>
<dbReference type="AlphaFoldDB" id="A0A024TEU7"/>
<dbReference type="GO" id="GO:0051087">
    <property type="term" value="F:protein-folding chaperone binding"/>
    <property type="evidence" value="ECO:0007669"/>
    <property type="project" value="InterPro"/>
</dbReference>
<dbReference type="InterPro" id="IPR026697">
    <property type="entry name" value="DNAAF6"/>
</dbReference>
<protein>
    <recommendedName>
        <fullName evidence="2">PIH1D1/2/3 CS-like domain-containing protein</fullName>
    </recommendedName>
</protein>
<accession>A0A024TEU7</accession>
<organism evidence="3">
    <name type="scientific">Aphanomyces invadans</name>
    <dbReference type="NCBI Taxonomy" id="157072"/>
    <lineage>
        <taxon>Eukaryota</taxon>
        <taxon>Sar</taxon>
        <taxon>Stramenopiles</taxon>
        <taxon>Oomycota</taxon>
        <taxon>Saprolegniomycetes</taxon>
        <taxon>Saprolegniales</taxon>
        <taxon>Verrucalvaceae</taxon>
        <taxon>Aphanomyces</taxon>
    </lineage>
</organism>